<dbReference type="GO" id="GO:0005829">
    <property type="term" value="C:cytosol"/>
    <property type="evidence" value="ECO:0007669"/>
    <property type="project" value="TreeGrafter"/>
</dbReference>
<reference evidence="4" key="1">
    <citation type="submission" date="2021-06" db="EMBL/GenBank/DDBJ databases">
        <title>Description of novel taxa of the family Lachnospiraceae.</title>
        <authorList>
            <person name="Chaplin A.V."/>
            <person name="Sokolova S.R."/>
            <person name="Pikina A.P."/>
            <person name="Korzhanova M."/>
            <person name="Belova V."/>
            <person name="Korostin D."/>
            <person name="Efimov B.A."/>
        </authorList>
    </citation>
    <scope>NUCLEOTIDE SEQUENCE</scope>
    <source>
        <strain evidence="4">ASD5720</strain>
    </source>
</reference>
<feature type="binding site" evidence="3">
    <location>
        <position position="137"/>
    </location>
    <ligand>
        <name>Zn(2+)</name>
        <dbReference type="ChEBI" id="CHEBI:29105"/>
        <label>2</label>
    </ligand>
</feature>
<dbReference type="InterPro" id="IPR000771">
    <property type="entry name" value="FBA_II"/>
</dbReference>
<name>A0A949NH20_9FIRM</name>
<evidence type="ECO:0000256" key="1">
    <source>
        <dbReference type="PIRSR" id="PIRSR001359-1"/>
    </source>
</evidence>
<dbReference type="PANTHER" id="PTHR30304">
    <property type="entry name" value="D-TAGATOSE-1,6-BISPHOSPHATE ALDOLASE"/>
    <property type="match status" value="1"/>
</dbReference>
<evidence type="ECO:0000313" key="4">
    <source>
        <dbReference type="EMBL" id="MBU9737478.1"/>
    </source>
</evidence>
<comment type="cofactor">
    <cofactor evidence="3">
        <name>Zn(2+)</name>
        <dbReference type="ChEBI" id="CHEBI:29105"/>
    </cofactor>
    <text evidence="3">Binds 2 Zn(2+) ions per subunit. One is catalytic and the other provides a structural contribution.</text>
</comment>
<feature type="active site" description="Proton donor" evidence="1">
    <location>
        <position position="85"/>
    </location>
</feature>
<organism evidence="4 5">
    <name type="scientific">Diplocloster agilis</name>
    <dbReference type="NCBI Taxonomy" id="2850323"/>
    <lineage>
        <taxon>Bacteria</taxon>
        <taxon>Bacillati</taxon>
        <taxon>Bacillota</taxon>
        <taxon>Clostridia</taxon>
        <taxon>Lachnospirales</taxon>
        <taxon>Lachnospiraceae</taxon>
        <taxon>Diplocloster</taxon>
    </lineage>
</organism>
<sequence length="300" mass="33036">MDIYNGNILRKLLKDADQGGYAVPMFNYTDLWDQMAVIEAAMELHAPIMFASIPKTVNAISPEVLGAVGTVQMKKAASPIIHHLDHAKSVELCIAAIDNGYPSVMIDASDKNLETNIAMIKNVVEYAHTRGVFVEGEIGRIKGRDYEATYDGDDFLARVDDALRLVQETGVDSLAIGIGTAHGFYDGKPEINFKRLKEMKEAITVPLVLHGGTGIPEEDVKKAIRLGINKVNIGTQIRYTYMQSACRLIQEKGPVTHTIDIMTEAKEEIKKVAKAWIRICMADGKAEADLKGQEIQYAES</sequence>
<gene>
    <name evidence="4" type="ORF">KTH89_13090</name>
</gene>
<feature type="binding site" evidence="3">
    <location>
        <position position="210"/>
    </location>
    <ligand>
        <name>Zn(2+)</name>
        <dbReference type="ChEBI" id="CHEBI:29105"/>
        <label>1</label>
        <note>catalytic</note>
    </ligand>
</feature>
<dbReference type="Pfam" id="PF01116">
    <property type="entry name" value="F_bP_aldolase"/>
    <property type="match status" value="1"/>
</dbReference>
<proteinExistence type="predicted"/>
<dbReference type="SUPFAM" id="SSF51569">
    <property type="entry name" value="Aldolase"/>
    <property type="match status" value="1"/>
</dbReference>
<dbReference type="GO" id="GO:0008270">
    <property type="term" value="F:zinc ion binding"/>
    <property type="evidence" value="ECO:0007669"/>
    <property type="project" value="InterPro"/>
</dbReference>
<keyword evidence="3" id="KW-0479">Metal-binding</keyword>
<feature type="binding site" evidence="3">
    <location>
        <position position="182"/>
    </location>
    <ligand>
        <name>Zn(2+)</name>
        <dbReference type="ChEBI" id="CHEBI:29105"/>
        <label>1</label>
        <note>catalytic</note>
    </ligand>
</feature>
<dbReference type="GO" id="GO:0005975">
    <property type="term" value="P:carbohydrate metabolic process"/>
    <property type="evidence" value="ECO:0007669"/>
    <property type="project" value="InterPro"/>
</dbReference>
<evidence type="ECO:0000256" key="2">
    <source>
        <dbReference type="PIRSR" id="PIRSR001359-2"/>
    </source>
</evidence>
<dbReference type="EMBL" id="JAHQCW010000021">
    <property type="protein sequence ID" value="MBU9737478.1"/>
    <property type="molecule type" value="Genomic_DNA"/>
</dbReference>
<accession>A0A949NH20</accession>
<dbReference type="AlphaFoldDB" id="A0A949NH20"/>
<comment type="caution">
    <text evidence="4">The sequence shown here is derived from an EMBL/GenBank/DDBJ whole genome shotgun (WGS) entry which is preliminary data.</text>
</comment>
<evidence type="ECO:0000256" key="3">
    <source>
        <dbReference type="PIRSR" id="PIRSR001359-3"/>
    </source>
</evidence>
<dbReference type="GO" id="GO:0009025">
    <property type="term" value="F:tagatose-bisphosphate aldolase activity"/>
    <property type="evidence" value="ECO:0007669"/>
    <property type="project" value="TreeGrafter"/>
</dbReference>
<protein>
    <submittedName>
        <fullName evidence="4">Class II fructose-bisphosphate aldolase</fullName>
    </submittedName>
</protein>
<feature type="binding site" evidence="2">
    <location>
        <begin position="232"/>
        <end position="235"/>
    </location>
    <ligand>
        <name>dihydroxyacetone phosphate</name>
        <dbReference type="ChEBI" id="CHEBI:57642"/>
    </ligand>
</feature>
<feature type="binding site" evidence="3">
    <location>
        <position position="107"/>
    </location>
    <ligand>
        <name>Zn(2+)</name>
        <dbReference type="ChEBI" id="CHEBI:29105"/>
        <label>2</label>
    </ligand>
</feature>
<feature type="binding site" evidence="2">
    <location>
        <position position="183"/>
    </location>
    <ligand>
        <name>dihydroxyacetone phosphate</name>
        <dbReference type="ChEBI" id="CHEBI:57642"/>
    </ligand>
</feature>
<dbReference type="InterPro" id="IPR050246">
    <property type="entry name" value="Class_II_FBP_aldolase"/>
</dbReference>
<dbReference type="PANTHER" id="PTHR30304:SF0">
    <property type="entry name" value="D-TAGATOSE-1,6-BISPHOSPHATE ALDOLASE SUBUNIT GATY-RELATED"/>
    <property type="match status" value="1"/>
</dbReference>
<dbReference type="Gene3D" id="3.20.20.70">
    <property type="entry name" value="Aldolase class I"/>
    <property type="match status" value="1"/>
</dbReference>
<dbReference type="Proteomes" id="UP000712157">
    <property type="component" value="Unassembled WGS sequence"/>
</dbReference>
<keyword evidence="5" id="KW-1185">Reference proteome</keyword>
<dbReference type="CDD" id="cd00947">
    <property type="entry name" value="TBP_aldolase_IIB"/>
    <property type="match status" value="1"/>
</dbReference>
<feature type="binding site" evidence="2">
    <location>
        <begin position="211"/>
        <end position="213"/>
    </location>
    <ligand>
        <name>dihydroxyacetone phosphate</name>
        <dbReference type="ChEBI" id="CHEBI:57642"/>
    </ligand>
</feature>
<dbReference type="RefSeq" id="WP_238722004.1">
    <property type="nucleotide sequence ID" value="NZ_JAHQCW010000021.1"/>
</dbReference>
<evidence type="ECO:0000313" key="5">
    <source>
        <dbReference type="Proteomes" id="UP000712157"/>
    </source>
</evidence>
<feature type="binding site" evidence="3">
    <location>
        <position position="86"/>
    </location>
    <ligand>
        <name>Zn(2+)</name>
        <dbReference type="ChEBI" id="CHEBI:29105"/>
        <label>1</label>
        <note>catalytic</note>
    </ligand>
</feature>
<dbReference type="NCBIfam" id="TIGR00167">
    <property type="entry name" value="cbbA"/>
    <property type="match status" value="1"/>
</dbReference>
<keyword evidence="3" id="KW-0862">Zinc</keyword>
<dbReference type="InterPro" id="IPR013785">
    <property type="entry name" value="Aldolase_TIM"/>
</dbReference>
<dbReference type="PIRSF" id="PIRSF001359">
    <property type="entry name" value="F_bP_aldolase_II"/>
    <property type="match status" value="1"/>
</dbReference>